<proteinExistence type="predicted"/>
<feature type="compositionally biased region" description="Polar residues" evidence="1">
    <location>
        <begin position="7"/>
        <end position="28"/>
    </location>
</feature>
<keyword evidence="2" id="KW-0812">Transmembrane</keyword>
<gene>
    <name evidence="3" type="ORF">DBRI00130_LOCUS24269</name>
</gene>
<feature type="compositionally biased region" description="Low complexity" evidence="1">
    <location>
        <begin position="602"/>
        <end position="612"/>
    </location>
</feature>
<evidence type="ECO:0000256" key="2">
    <source>
        <dbReference type="SAM" id="Phobius"/>
    </source>
</evidence>
<feature type="compositionally biased region" description="Polar residues" evidence="1">
    <location>
        <begin position="233"/>
        <end position="251"/>
    </location>
</feature>
<sequence>MAEGESTGESTNERASAQQRGQTNQQQELRPVNPFLDSFRSIKSGAGEEQDQEEEQFLPRDQTSFNKKVRKLKGMPTDELKKMSSNSSSRQQRQSEEQPPSPLAPYAYLKKPTPEDTSVYSRASTVDEYDETASSNTSVFAVHPGPREAPEDDDGNNDEFDDDEESNRRRGRRMDPIQEESYKENNPDVMVIQVGSCVIPRERCFWIMCFLLVSAILLSIVLIGYVLGIEANNNEPPSLENTTKTPSSGTTDKPFLVSESFVQTFHGVELSTMTIVQVEGFELILANYTDFYKDINKEKSDGGVGDSRRMTRRIETEESGGTPQTQVVTTLCVLNDQVLSTWKRKRKHHHDEVNVSDVVHQGAEGAIVYDSLDGWNEESPPTYTPVDGDTGLPMPADELNEDGSNAEGATVYDSFDGWNEESPITYTPVDGDTGLPMPADELNEDGSRKMRKKHRDLHLDGVITSLTVEFTMTYSSFDDISDQNYPLKFDTYINGEEGKARLLSDLRRLGLKVEELDELFVKGDEGIPIFGKTTEVPSLRPSENHSSLPSFQPTSVPTELPSFIPTNSPSTVLSMSPTLYTYHILTLNPTLPPKTHSPSFNPTSSPSDHPSSIPSPVPTPAPTPEPTPEPTPAPTPRARSQCCVLAWFNHCVLRC</sequence>
<feature type="compositionally biased region" description="Polar residues" evidence="1">
    <location>
        <begin position="544"/>
        <end position="557"/>
    </location>
</feature>
<name>A0A7S4RUW3_9STRA</name>
<feature type="transmembrane region" description="Helical" evidence="2">
    <location>
        <begin position="205"/>
        <end position="227"/>
    </location>
</feature>
<feature type="compositionally biased region" description="Polar residues" evidence="1">
    <location>
        <begin position="115"/>
        <end position="124"/>
    </location>
</feature>
<evidence type="ECO:0000313" key="3">
    <source>
        <dbReference type="EMBL" id="CAE4625042.1"/>
    </source>
</evidence>
<reference evidence="3" key="1">
    <citation type="submission" date="2021-01" db="EMBL/GenBank/DDBJ databases">
        <authorList>
            <person name="Corre E."/>
            <person name="Pelletier E."/>
            <person name="Niang G."/>
            <person name="Scheremetjew M."/>
            <person name="Finn R."/>
            <person name="Kale V."/>
            <person name="Holt S."/>
            <person name="Cochrane G."/>
            <person name="Meng A."/>
            <person name="Brown T."/>
            <person name="Cohen L."/>
        </authorList>
    </citation>
    <scope>NUCLEOTIDE SEQUENCE</scope>
    <source>
        <strain evidence="3">GSO104</strain>
    </source>
</reference>
<feature type="region of interest" description="Disordered" evidence="1">
    <location>
        <begin position="593"/>
        <end position="636"/>
    </location>
</feature>
<keyword evidence="2" id="KW-0472">Membrane</keyword>
<organism evidence="3">
    <name type="scientific">Ditylum brightwellii</name>
    <dbReference type="NCBI Taxonomy" id="49249"/>
    <lineage>
        <taxon>Eukaryota</taxon>
        <taxon>Sar</taxon>
        <taxon>Stramenopiles</taxon>
        <taxon>Ochrophyta</taxon>
        <taxon>Bacillariophyta</taxon>
        <taxon>Mediophyceae</taxon>
        <taxon>Lithodesmiophycidae</taxon>
        <taxon>Lithodesmiales</taxon>
        <taxon>Lithodesmiaceae</taxon>
        <taxon>Ditylum</taxon>
    </lineage>
</organism>
<dbReference type="EMBL" id="HBNS01030929">
    <property type="protein sequence ID" value="CAE4625042.1"/>
    <property type="molecule type" value="Transcribed_RNA"/>
</dbReference>
<feature type="compositionally biased region" description="Pro residues" evidence="1">
    <location>
        <begin position="613"/>
        <end position="635"/>
    </location>
</feature>
<feature type="compositionally biased region" description="Acidic residues" evidence="1">
    <location>
        <begin position="150"/>
        <end position="165"/>
    </location>
</feature>
<evidence type="ECO:0000256" key="1">
    <source>
        <dbReference type="SAM" id="MobiDB-lite"/>
    </source>
</evidence>
<protein>
    <submittedName>
        <fullName evidence="3">Uncharacterized protein</fullName>
    </submittedName>
</protein>
<accession>A0A7S4RUW3</accession>
<feature type="region of interest" description="Disordered" evidence="1">
    <location>
        <begin position="233"/>
        <end position="252"/>
    </location>
</feature>
<keyword evidence="2" id="KW-1133">Transmembrane helix</keyword>
<feature type="region of interest" description="Disordered" evidence="1">
    <location>
        <begin position="1"/>
        <end position="181"/>
    </location>
</feature>
<feature type="region of interest" description="Disordered" evidence="1">
    <location>
        <begin position="533"/>
        <end position="560"/>
    </location>
</feature>
<dbReference type="AlphaFoldDB" id="A0A7S4RUW3"/>